<reference evidence="1" key="1">
    <citation type="journal article" date="2015" name="Nature">
        <title>Complex archaea that bridge the gap between prokaryotes and eukaryotes.</title>
        <authorList>
            <person name="Spang A."/>
            <person name="Saw J.H."/>
            <person name="Jorgensen S.L."/>
            <person name="Zaremba-Niedzwiedzka K."/>
            <person name="Martijn J."/>
            <person name="Lind A.E."/>
            <person name="van Eijk R."/>
            <person name="Schleper C."/>
            <person name="Guy L."/>
            <person name="Ettema T.J."/>
        </authorList>
    </citation>
    <scope>NUCLEOTIDE SEQUENCE</scope>
</reference>
<evidence type="ECO:0000313" key="1">
    <source>
        <dbReference type="EMBL" id="KKL28524.1"/>
    </source>
</evidence>
<dbReference type="EMBL" id="LAZR01035068">
    <property type="protein sequence ID" value="KKL28524.1"/>
    <property type="molecule type" value="Genomic_DNA"/>
</dbReference>
<gene>
    <name evidence="1" type="ORF">LCGC14_2374290</name>
</gene>
<organism evidence="1">
    <name type="scientific">marine sediment metagenome</name>
    <dbReference type="NCBI Taxonomy" id="412755"/>
    <lineage>
        <taxon>unclassified sequences</taxon>
        <taxon>metagenomes</taxon>
        <taxon>ecological metagenomes</taxon>
    </lineage>
</organism>
<dbReference type="AlphaFoldDB" id="A0A0F9C2W6"/>
<sequence>MVDLIEEEFNMVDDQMRYQLKDNKLYVEITLPTDLKAVVSEDNLSNSGKTYRVYSNGTNRKFIKEKDYKSLQVQLNSYLSVKDSEKL</sequence>
<proteinExistence type="predicted"/>
<accession>A0A0F9C2W6</accession>
<protein>
    <submittedName>
        <fullName evidence="1">Uncharacterized protein</fullName>
    </submittedName>
</protein>
<comment type="caution">
    <text evidence="1">The sequence shown here is derived from an EMBL/GenBank/DDBJ whole genome shotgun (WGS) entry which is preliminary data.</text>
</comment>
<name>A0A0F9C2W6_9ZZZZ</name>